<dbReference type="RefSeq" id="XP_031762473.1">
    <property type="nucleotide sequence ID" value="XM_031906613.1"/>
</dbReference>
<keyword evidence="6 15" id="KW-0812">Transmembrane</keyword>
<feature type="signal peptide" evidence="16">
    <location>
        <begin position="1"/>
        <end position="25"/>
    </location>
</feature>
<dbReference type="KEGG" id="xtr:101735259"/>
<protein>
    <recommendedName>
        <fullName evidence="3">TYRO protein tyrosine kinase-binding protein</fullName>
    </recommendedName>
    <alternativeName>
        <fullName evidence="14">DNAX-activation protein 12</fullName>
    </alternativeName>
</protein>
<dbReference type="GO" id="GO:0043548">
    <property type="term" value="F:phosphatidylinositol 3-kinase binding"/>
    <property type="evidence" value="ECO:0007669"/>
    <property type="project" value="InterPro"/>
</dbReference>
<dbReference type="GeneID" id="101735259"/>
<dbReference type="PANTHER" id="PTHR17554:SF2">
    <property type="entry name" value="TYRO PROTEIN TYROSINE KINASE-BINDING PROTEIN"/>
    <property type="match status" value="1"/>
</dbReference>
<dbReference type="OMA" id="EECKDCY"/>
<dbReference type="GO" id="GO:0050776">
    <property type="term" value="P:regulation of immune response"/>
    <property type="evidence" value="ECO:0007669"/>
    <property type="project" value="InterPro"/>
</dbReference>
<evidence type="ECO:0000313" key="20">
    <source>
        <dbReference type="Xenbase" id="XB-GENE-29088411"/>
    </source>
</evidence>
<keyword evidence="9" id="KW-0106">Calcium</keyword>
<dbReference type="Gene3D" id="1.10.287.770">
    <property type="entry name" value="YojJ-like"/>
    <property type="match status" value="1"/>
</dbReference>
<name>A0A803K665_XENTR</name>
<dbReference type="AGR" id="Xenbase:XB-GENE-29088411"/>
<evidence type="ECO:0000256" key="9">
    <source>
        <dbReference type="ARBA" id="ARBA00022837"/>
    </source>
</evidence>
<dbReference type="Xenbase" id="XB-GENE-29088411">
    <property type="gene designation" value="LOC101735259"/>
</dbReference>
<dbReference type="GO" id="GO:0051897">
    <property type="term" value="P:positive regulation of phosphatidylinositol 3-kinase/protein kinase B signal transduction"/>
    <property type="evidence" value="ECO:0007669"/>
    <property type="project" value="InterPro"/>
</dbReference>
<keyword evidence="10" id="KW-0391">Immunity</keyword>
<dbReference type="OrthoDB" id="10446659at2759"/>
<evidence type="ECO:0000256" key="10">
    <source>
        <dbReference type="ARBA" id="ARBA00022859"/>
    </source>
</evidence>
<accession>A0A803K665</accession>
<comment type="similarity">
    <text evidence="2">Belongs to the TYROBP family.</text>
</comment>
<evidence type="ECO:0000256" key="14">
    <source>
        <dbReference type="ARBA" id="ARBA00031252"/>
    </source>
</evidence>
<dbReference type="GO" id="GO:0046872">
    <property type="term" value="F:metal ion binding"/>
    <property type="evidence" value="ECO:0007669"/>
    <property type="project" value="UniProtKB-KW"/>
</dbReference>
<comment type="subcellular location">
    <subcellularLocation>
        <location evidence="1">Cell membrane</location>
        <topology evidence="1">Single-pass type I membrane protein</topology>
    </subcellularLocation>
</comment>
<evidence type="ECO:0000256" key="8">
    <source>
        <dbReference type="ARBA" id="ARBA00022729"/>
    </source>
</evidence>
<evidence type="ECO:0000313" key="17">
    <source>
        <dbReference type="Ensembl" id="ENSXETP00000115858"/>
    </source>
</evidence>
<sequence length="100" mass="11249">MLRTAMRSPMYPLSLLILWLLTARAASSESEACQDCYRIDTATLVGVVLGDILLTVIIILVVYFCTKQTFQKRAAVGKEHEQKIYINMPMKKTKLHTSAS</sequence>
<dbReference type="GO" id="GO:0005886">
    <property type="term" value="C:plasma membrane"/>
    <property type="evidence" value="ECO:0007669"/>
    <property type="project" value="UniProtKB-SubCell"/>
</dbReference>
<keyword evidence="7" id="KW-0479">Metal-binding</keyword>
<dbReference type="GO" id="GO:0002376">
    <property type="term" value="P:immune system process"/>
    <property type="evidence" value="ECO:0007669"/>
    <property type="project" value="UniProtKB-KW"/>
</dbReference>
<dbReference type="InterPro" id="IPR009861">
    <property type="entry name" value="HCST"/>
</dbReference>
<evidence type="ECO:0000256" key="5">
    <source>
        <dbReference type="ARBA" id="ARBA00022553"/>
    </source>
</evidence>
<dbReference type="PANTHER" id="PTHR17554">
    <property type="entry name" value="TYRO PROTEIN TYROSINE KINASE-BINDING PROTEIN"/>
    <property type="match status" value="1"/>
</dbReference>
<evidence type="ECO:0000256" key="12">
    <source>
        <dbReference type="ARBA" id="ARBA00023136"/>
    </source>
</evidence>
<dbReference type="Ensembl" id="ENSXETT00000112547">
    <property type="protein sequence ID" value="ENSXETP00000115858"/>
    <property type="gene ID" value="ENSXETG00000046865"/>
</dbReference>
<evidence type="ECO:0000256" key="2">
    <source>
        <dbReference type="ARBA" id="ARBA00009791"/>
    </source>
</evidence>
<keyword evidence="5" id="KW-0597">Phosphoprotein</keyword>
<evidence type="ECO:0000256" key="7">
    <source>
        <dbReference type="ARBA" id="ARBA00022723"/>
    </source>
</evidence>
<evidence type="ECO:0000256" key="11">
    <source>
        <dbReference type="ARBA" id="ARBA00022989"/>
    </source>
</evidence>
<feature type="transmembrane region" description="Helical" evidence="15">
    <location>
        <begin position="42"/>
        <end position="65"/>
    </location>
</feature>
<evidence type="ECO:0000256" key="1">
    <source>
        <dbReference type="ARBA" id="ARBA00004251"/>
    </source>
</evidence>
<proteinExistence type="inferred from homology"/>
<dbReference type="InterPro" id="IPR026200">
    <property type="entry name" value="Tyrobp"/>
</dbReference>
<evidence type="ECO:0000256" key="6">
    <source>
        <dbReference type="ARBA" id="ARBA00022692"/>
    </source>
</evidence>
<keyword evidence="8 16" id="KW-0732">Signal</keyword>
<evidence type="ECO:0000256" key="4">
    <source>
        <dbReference type="ARBA" id="ARBA00022475"/>
    </source>
</evidence>
<evidence type="ECO:0000313" key="18">
    <source>
        <dbReference type="Proteomes" id="UP000008143"/>
    </source>
</evidence>
<organism evidence="17">
    <name type="scientific">Xenopus tropicalis</name>
    <name type="common">Western clawed frog</name>
    <name type="synonym">Silurana tropicalis</name>
    <dbReference type="NCBI Taxonomy" id="8364"/>
    <lineage>
        <taxon>Eukaryota</taxon>
        <taxon>Metazoa</taxon>
        <taxon>Chordata</taxon>
        <taxon>Craniata</taxon>
        <taxon>Vertebrata</taxon>
        <taxon>Euteleostomi</taxon>
        <taxon>Amphibia</taxon>
        <taxon>Batrachia</taxon>
        <taxon>Anura</taxon>
        <taxon>Pipoidea</taxon>
        <taxon>Pipidae</taxon>
        <taxon>Xenopodinae</taxon>
        <taxon>Xenopus</taxon>
        <taxon>Silurana</taxon>
    </lineage>
</organism>
<evidence type="ECO:0000256" key="13">
    <source>
        <dbReference type="ARBA" id="ARBA00023157"/>
    </source>
</evidence>
<evidence type="ECO:0000256" key="3">
    <source>
        <dbReference type="ARBA" id="ARBA00022356"/>
    </source>
</evidence>
<evidence type="ECO:0000256" key="15">
    <source>
        <dbReference type="SAM" id="Phobius"/>
    </source>
</evidence>
<reference evidence="17" key="2">
    <citation type="submission" date="2021-03" db="UniProtKB">
        <authorList>
            <consortium name="Ensembl"/>
        </authorList>
    </citation>
    <scope>IDENTIFICATION</scope>
</reference>
<keyword evidence="18" id="KW-1185">Reference proteome</keyword>
<gene>
    <name evidence="17 19 20" type="primary">LOC101735259</name>
</gene>
<dbReference type="Pfam" id="PF07213">
    <property type="entry name" value="DAP10"/>
    <property type="match status" value="1"/>
</dbReference>
<dbReference type="GO" id="GO:0005102">
    <property type="term" value="F:signaling receptor binding"/>
    <property type="evidence" value="ECO:0007669"/>
    <property type="project" value="InterPro"/>
</dbReference>
<keyword evidence="4" id="KW-1003">Cell membrane</keyword>
<reference evidence="19" key="3">
    <citation type="submission" date="2025-04" db="UniProtKB">
        <authorList>
            <consortium name="RefSeq"/>
        </authorList>
    </citation>
    <scope>IDENTIFICATION</scope>
    <source>
        <strain evidence="19">Nigerian</strain>
        <tissue evidence="19">Liver and blood</tissue>
    </source>
</reference>
<keyword evidence="11 15" id="KW-1133">Transmembrane helix</keyword>
<keyword evidence="12 15" id="KW-0472">Membrane</keyword>
<feature type="chain" id="PRO_5044663074" description="TYRO protein tyrosine kinase-binding protein" evidence="16">
    <location>
        <begin position="26"/>
        <end position="100"/>
    </location>
</feature>
<keyword evidence="13" id="KW-1015">Disulfide bond</keyword>
<evidence type="ECO:0000313" key="19">
    <source>
        <dbReference type="RefSeq" id="XP_031762473.1"/>
    </source>
</evidence>
<dbReference type="Proteomes" id="UP000008143">
    <property type="component" value="Chromosome 7"/>
</dbReference>
<reference evidence="17" key="1">
    <citation type="journal article" date="2010" name="Science">
        <title>The genome of the Western clawed frog Xenopus tropicalis.</title>
        <authorList>
            <person name="Hellsten U."/>
            <person name="Harland R.M."/>
            <person name="Gilchrist M.J."/>
            <person name="Hendrix D."/>
            <person name="Jurka J."/>
            <person name="Kapitonov V."/>
            <person name="Ovcharenko I."/>
            <person name="Putnam N.H."/>
            <person name="Shu S."/>
            <person name="Taher L."/>
            <person name="Blitz I.L."/>
            <person name="Blumberg B."/>
            <person name="Dichmann D.S."/>
            <person name="Dubchak I."/>
            <person name="Amaya E."/>
            <person name="Detter J.C."/>
            <person name="Fletcher R."/>
            <person name="Gerhard D.S."/>
            <person name="Goodstein D."/>
            <person name="Graves T."/>
            <person name="Grigoriev I.V."/>
            <person name="Grimwood J."/>
            <person name="Kawashima T."/>
            <person name="Lindquist E."/>
            <person name="Lucas S.M."/>
            <person name="Mead P.E."/>
            <person name="Mitros T."/>
            <person name="Ogino H."/>
            <person name="Ohta Y."/>
            <person name="Poliakov A.V."/>
            <person name="Pollet N."/>
            <person name="Robert J."/>
            <person name="Salamov A."/>
            <person name="Sater A.K."/>
            <person name="Schmutz J."/>
            <person name="Terry A."/>
            <person name="Vize P.D."/>
            <person name="Warren W.C."/>
            <person name="Wells D."/>
            <person name="Wills A."/>
            <person name="Wilson R.K."/>
            <person name="Zimmerman L.B."/>
            <person name="Zorn A.M."/>
            <person name="Grainger R."/>
            <person name="Grammer T."/>
            <person name="Khokha M.K."/>
            <person name="Richardson P.M."/>
            <person name="Rokhsar D.S."/>
        </authorList>
    </citation>
    <scope>NUCLEOTIDE SEQUENCE [LARGE SCALE GENOMIC DNA]</scope>
    <source>
        <strain evidence="17">Nigerian</strain>
    </source>
</reference>
<evidence type="ECO:0000256" key="16">
    <source>
        <dbReference type="SAM" id="SignalP"/>
    </source>
</evidence>
<dbReference type="AlphaFoldDB" id="A0A803K665"/>